<protein>
    <submittedName>
        <fullName evidence="5">Unannotated protein</fullName>
    </submittedName>
</protein>
<dbReference type="AlphaFoldDB" id="A0A6J6W857"/>
<dbReference type="InterPro" id="IPR002734">
    <property type="entry name" value="RibDG_C"/>
</dbReference>
<evidence type="ECO:0000256" key="1">
    <source>
        <dbReference type="ARBA" id="ARBA00005104"/>
    </source>
</evidence>
<dbReference type="GO" id="GO:0009231">
    <property type="term" value="P:riboflavin biosynthetic process"/>
    <property type="evidence" value="ECO:0007669"/>
    <property type="project" value="InterPro"/>
</dbReference>
<accession>A0A6J6W857</accession>
<dbReference type="EMBL" id="CAEZZX010000136">
    <property type="protein sequence ID" value="CAB4781041.1"/>
    <property type="molecule type" value="Genomic_DNA"/>
</dbReference>
<evidence type="ECO:0000259" key="4">
    <source>
        <dbReference type="Pfam" id="PF01872"/>
    </source>
</evidence>
<organism evidence="5">
    <name type="scientific">freshwater metagenome</name>
    <dbReference type="NCBI Taxonomy" id="449393"/>
    <lineage>
        <taxon>unclassified sequences</taxon>
        <taxon>metagenomes</taxon>
        <taxon>ecological metagenomes</taxon>
    </lineage>
</organism>
<keyword evidence="3" id="KW-0560">Oxidoreductase</keyword>
<evidence type="ECO:0000256" key="2">
    <source>
        <dbReference type="ARBA" id="ARBA00022857"/>
    </source>
</evidence>
<dbReference type="InterPro" id="IPR050765">
    <property type="entry name" value="Riboflavin_Biosynth_HTPR"/>
</dbReference>
<dbReference type="SUPFAM" id="SSF53597">
    <property type="entry name" value="Dihydrofolate reductase-like"/>
    <property type="match status" value="1"/>
</dbReference>
<feature type="domain" description="Bacterial bifunctional deaminase-reductase C-terminal" evidence="4">
    <location>
        <begin position="34"/>
        <end position="234"/>
    </location>
</feature>
<reference evidence="5" key="1">
    <citation type="submission" date="2020-05" db="EMBL/GenBank/DDBJ databases">
        <authorList>
            <person name="Chiriac C."/>
            <person name="Salcher M."/>
            <person name="Ghai R."/>
            <person name="Kavagutti S V."/>
        </authorList>
    </citation>
    <scope>NUCLEOTIDE SEQUENCE</scope>
</reference>
<sequence>MYLLRAPETTLITDPLDLSLADLQQLYAVDEALPIVRANLVASLDGQISAADGRSQSLSTEDDRLIFALLRSLSDAIIVGAQTVRAEQYKMPVIAREELVVAREESGRENPPVLVIISRSGQLDPTLECLKQQTIVITPSTTPTEAIAALTKVVEVVQLPSEEISFHQIISLLRDRGLTQILVEGGAALLSAMLEQQAIDELCLTLSPQLVGAQGQPLVDGVAAGSSLELAHLVAAPNCLFTRYRVVGD</sequence>
<name>A0A6J6W857_9ZZZZ</name>
<keyword evidence="2" id="KW-0521">NADP</keyword>
<dbReference type="GO" id="GO:0008703">
    <property type="term" value="F:5-amino-6-(5-phosphoribosylamino)uracil reductase activity"/>
    <property type="evidence" value="ECO:0007669"/>
    <property type="project" value="InterPro"/>
</dbReference>
<evidence type="ECO:0000256" key="3">
    <source>
        <dbReference type="ARBA" id="ARBA00023002"/>
    </source>
</evidence>
<comment type="pathway">
    <text evidence="1">Cofactor biosynthesis; riboflavin biosynthesis.</text>
</comment>
<dbReference type="Pfam" id="PF01872">
    <property type="entry name" value="RibD_C"/>
    <property type="match status" value="1"/>
</dbReference>
<dbReference type="InterPro" id="IPR024072">
    <property type="entry name" value="DHFR-like_dom_sf"/>
</dbReference>
<dbReference type="PANTHER" id="PTHR38011:SF7">
    <property type="entry name" value="2,5-DIAMINO-6-RIBOSYLAMINO-4(3H)-PYRIMIDINONE 5'-PHOSPHATE REDUCTASE"/>
    <property type="match status" value="1"/>
</dbReference>
<evidence type="ECO:0000313" key="5">
    <source>
        <dbReference type="EMBL" id="CAB4781041.1"/>
    </source>
</evidence>
<proteinExistence type="predicted"/>
<dbReference type="PANTHER" id="PTHR38011">
    <property type="entry name" value="DIHYDROFOLATE REDUCTASE FAMILY PROTEIN (AFU_ORTHOLOGUE AFUA_8G06820)"/>
    <property type="match status" value="1"/>
</dbReference>
<gene>
    <name evidence="5" type="ORF">UFOPK2938_00727</name>
</gene>
<dbReference type="Gene3D" id="3.40.430.10">
    <property type="entry name" value="Dihydrofolate Reductase, subunit A"/>
    <property type="match status" value="1"/>
</dbReference>